<dbReference type="GO" id="GO:0034198">
    <property type="term" value="P:cellular response to amino acid starvation"/>
    <property type="evidence" value="ECO:0007669"/>
    <property type="project" value="TreeGrafter"/>
</dbReference>
<dbReference type="EMBL" id="BT126832">
    <property type="protein sequence ID" value="AEE61794.1"/>
    <property type="molecule type" value="mRNA"/>
</dbReference>
<accession>J3JUB9</accession>
<dbReference type="GO" id="GO:0042149">
    <property type="term" value="P:cellular response to glucose starvation"/>
    <property type="evidence" value="ECO:0007669"/>
    <property type="project" value="TreeGrafter"/>
</dbReference>
<dbReference type="InterPro" id="IPR038060">
    <property type="entry name" value="C12orf66-like_central_sf"/>
</dbReference>
<dbReference type="SUPFAM" id="SSF158548">
    <property type="entry name" value="FLJ32549 domain-like"/>
    <property type="match status" value="1"/>
</dbReference>
<dbReference type="GO" id="GO:1904262">
    <property type="term" value="P:negative regulation of TORC1 signaling"/>
    <property type="evidence" value="ECO:0007669"/>
    <property type="project" value="TreeGrafter"/>
</dbReference>
<reference evidence="1" key="1">
    <citation type="journal article" date="2012" name="Insect Biochem. Mol. Biol.">
        <title>Transcriptome and full-length cDNA resources for the mountain pine beetle, Dendroctonus ponderosae Hopkins, a major insect pest of pine forests.</title>
        <authorList>
            <person name="Keeling C.I."/>
            <person name="Henderson H."/>
            <person name="Li M."/>
            <person name="Yuen M."/>
            <person name="Clark E.L."/>
            <person name="Fraser J.D."/>
            <person name="Huber D.P."/>
            <person name="Liao N.Y."/>
            <person name="Roderick Docking T."/>
            <person name="Birol I."/>
            <person name="Chan S.K."/>
            <person name="Taylor G.A."/>
            <person name="Palmquist D."/>
            <person name="Jones S.J."/>
            <person name="Bohlmann J."/>
        </authorList>
    </citation>
    <scope>NUCLEOTIDE SEQUENCE</scope>
    <source>
        <tissue evidence="1">Midgut and adhering fatbody of emerged adults of both sexes after feeding on lodgepole pine for up to 64 h</tissue>
    </source>
</reference>
<dbReference type="InterPro" id="IPR018544">
    <property type="entry name" value="KICS_2"/>
</dbReference>
<dbReference type="SUPFAM" id="SSF160651">
    <property type="entry name" value="FLJ32549 C-terminal domain-like"/>
    <property type="match status" value="1"/>
</dbReference>
<name>J3JUB9_DENPD</name>
<sequence length="410" mass="48165">MEKEDELLFNFFTHISQLSFEKAKELVERDKPPKCPVTPRTMFSNFLQQLALAEKSYMDIGFLQNKQKSFLRKDNSLRAVYEYMKNDLKKIEESCKHVRGVQRESKEDQRIPNYCQNIAQFINARINLIDLYEKIYNQAMTNKHMVYVDILNAIETTIQTHHLGFTDITLTPIKAIFSLECDIVQQLFKAMFELQKLQFLPSLALIHGVHTRLLAWESKMQRETWKLGIFKNSPLPTLYQWLQKLKGAVLSKLSLYFHDILANQTTPTDMRHICSKLHHDYYQKMVIFQRKHEAACVILLSDNQVNCETADYDSFPIIVSYPPRSPPQLDIMLKMISETNEFLSLKPVTKFRYQDQCTYCLTMVEPNIYFVILFESKKTEKDAWIGTFVNDFCNNLRCTKIFVSLKNPAK</sequence>
<dbReference type="OrthoDB" id="18134at2759"/>
<dbReference type="AlphaFoldDB" id="J3JUB9"/>
<proteinExistence type="evidence at transcript level"/>
<protein>
    <submittedName>
        <fullName evidence="1">Uncharacterized protein</fullName>
    </submittedName>
</protein>
<dbReference type="Gene3D" id="1.10.3450.30">
    <property type="match status" value="1"/>
</dbReference>
<dbReference type="GO" id="GO:0061462">
    <property type="term" value="P:protein localization to lysosome"/>
    <property type="evidence" value="ECO:0007669"/>
    <property type="project" value="TreeGrafter"/>
</dbReference>
<dbReference type="HOGENOM" id="CLU_050627_0_0_1"/>
<dbReference type="PANTHER" id="PTHR31581:SF1">
    <property type="entry name" value="KICSTOR SUBUNIT 2"/>
    <property type="match status" value="1"/>
</dbReference>
<dbReference type="Pfam" id="PF09404">
    <property type="entry name" value="C12orf66_like"/>
    <property type="match status" value="1"/>
</dbReference>
<evidence type="ECO:0000313" key="1">
    <source>
        <dbReference type="EMBL" id="AEE61794.1"/>
    </source>
</evidence>
<dbReference type="PANTHER" id="PTHR31581">
    <property type="entry name" value="KICSTOR COMPLEX PROTEIN C12ORF66"/>
    <property type="match status" value="1"/>
</dbReference>
<organism evidence="1">
    <name type="scientific">Dendroctonus ponderosae</name>
    <name type="common">Mountain pine beetle</name>
    <dbReference type="NCBI Taxonomy" id="77166"/>
    <lineage>
        <taxon>Eukaryota</taxon>
        <taxon>Metazoa</taxon>
        <taxon>Ecdysozoa</taxon>
        <taxon>Arthropoda</taxon>
        <taxon>Hexapoda</taxon>
        <taxon>Insecta</taxon>
        <taxon>Pterygota</taxon>
        <taxon>Neoptera</taxon>
        <taxon>Endopterygota</taxon>
        <taxon>Coleoptera</taxon>
        <taxon>Polyphaga</taxon>
        <taxon>Cucujiformia</taxon>
        <taxon>Curculionidae</taxon>
        <taxon>Scolytinae</taxon>
        <taxon>Dendroctonus</taxon>
    </lineage>
</organism>